<dbReference type="OrthoDB" id="344385at2"/>
<evidence type="ECO:0000313" key="2">
    <source>
        <dbReference type="EMBL" id="MDV6234889.1"/>
    </source>
</evidence>
<feature type="region of interest" description="Disordered" evidence="1">
    <location>
        <begin position="1"/>
        <end position="47"/>
    </location>
</feature>
<name>A0A2N0B4U3_9LEPT</name>
<accession>A0A2N0B4U3</accession>
<protein>
    <submittedName>
        <fullName evidence="3">Uncharacterized protein</fullName>
    </submittedName>
</protein>
<comment type="caution">
    <text evidence="3">The sequence shown here is derived from an EMBL/GenBank/DDBJ whole genome shotgun (WGS) entry which is preliminary data.</text>
</comment>
<proteinExistence type="predicted"/>
<dbReference type="AlphaFoldDB" id="A0A2N0B4U3"/>
<dbReference type="Proteomes" id="UP000232122">
    <property type="component" value="Unassembled WGS sequence"/>
</dbReference>
<reference evidence="2 4" key="2">
    <citation type="journal article" date="2018" name="Microb. Genom.">
        <title>Deciphering the unexplored Leptospira diversity from soils uncovers genomic evolution to virulence.</title>
        <authorList>
            <person name="Thibeaux R."/>
            <person name="Iraola G."/>
            <person name="Ferres I."/>
            <person name="Bierque E."/>
            <person name="Girault D."/>
            <person name="Soupe-Gilbert M.E."/>
            <person name="Picardeau M."/>
            <person name="Goarant C."/>
        </authorList>
    </citation>
    <scope>NUCLEOTIDE SEQUENCE [LARGE SCALE GENOMIC DNA]</scope>
    <source>
        <strain evidence="2 4">ATI7-C-A5</strain>
    </source>
</reference>
<dbReference type="EMBL" id="NPEF01000250">
    <property type="protein sequence ID" value="PJZ91580.1"/>
    <property type="molecule type" value="Genomic_DNA"/>
</dbReference>
<dbReference type="EMBL" id="NPEF02000003">
    <property type="protein sequence ID" value="MDV6234889.1"/>
    <property type="molecule type" value="Genomic_DNA"/>
</dbReference>
<reference evidence="3" key="1">
    <citation type="submission" date="2017-07" db="EMBL/GenBank/DDBJ databases">
        <title>Leptospira spp. isolated from tropical soils.</title>
        <authorList>
            <person name="Thibeaux R."/>
            <person name="Iraola G."/>
            <person name="Ferres I."/>
            <person name="Bierque E."/>
            <person name="Girault D."/>
            <person name="Soupe-Gilbert M.-E."/>
            <person name="Picardeau M."/>
            <person name="Goarant C."/>
        </authorList>
    </citation>
    <scope>NUCLEOTIDE SEQUENCE [LARGE SCALE GENOMIC DNA]</scope>
    <source>
        <strain evidence="3">ATI7-C-A5</strain>
    </source>
</reference>
<gene>
    <name evidence="2" type="ORF">CH379_004500</name>
    <name evidence="3" type="ORF">CH379_17845</name>
</gene>
<evidence type="ECO:0000256" key="1">
    <source>
        <dbReference type="SAM" id="MobiDB-lite"/>
    </source>
</evidence>
<feature type="compositionally biased region" description="Polar residues" evidence="1">
    <location>
        <begin position="14"/>
        <end position="27"/>
    </location>
</feature>
<dbReference type="RefSeq" id="WP_100748224.1">
    <property type="nucleotide sequence ID" value="NZ_NPEF02000003.1"/>
</dbReference>
<evidence type="ECO:0000313" key="3">
    <source>
        <dbReference type="EMBL" id="PJZ91580.1"/>
    </source>
</evidence>
<keyword evidence="4" id="KW-1185">Reference proteome</keyword>
<accession>A0A2N0BG63</accession>
<evidence type="ECO:0000313" key="4">
    <source>
        <dbReference type="Proteomes" id="UP000232122"/>
    </source>
</evidence>
<reference evidence="2" key="3">
    <citation type="submission" date="2023-10" db="EMBL/GenBank/DDBJ databases">
        <authorList>
            <person name="Picardeau M."/>
            <person name="Thibeaux R."/>
        </authorList>
    </citation>
    <scope>NUCLEOTIDE SEQUENCE</scope>
    <source>
        <strain evidence="2">ATI7-C-A5</strain>
    </source>
</reference>
<organism evidence="3">
    <name type="scientific">Leptospira ellisii</name>
    <dbReference type="NCBI Taxonomy" id="2023197"/>
    <lineage>
        <taxon>Bacteria</taxon>
        <taxon>Pseudomonadati</taxon>
        <taxon>Spirochaetota</taxon>
        <taxon>Spirochaetia</taxon>
        <taxon>Leptospirales</taxon>
        <taxon>Leptospiraceae</taxon>
        <taxon>Leptospira</taxon>
    </lineage>
</organism>
<sequence>MKLTDLILGKRSGSETTSSFRYTSESKTFSDSKSKFGESGLPSSEDRLTEQQRLYISEYYLAIR</sequence>